<dbReference type="GO" id="GO:0016779">
    <property type="term" value="F:nucleotidyltransferase activity"/>
    <property type="evidence" value="ECO:0007669"/>
    <property type="project" value="TreeGrafter"/>
</dbReference>
<protein>
    <submittedName>
        <fullName evidence="2">Molybdopterin biosynthesis protein MoeB</fullName>
    </submittedName>
</protein>
<dbReference type="GO" id="GO:0005737">
    <property type="term" value="C:cytoplasm"/>
    <property type="evidence" value="ECO:0007669"/>
    <property type="project" value="TreeGrafter"/>
</dbReference>
<proteinExistence type="predicted"/>
<dbReference type="InterPro" id="IPR045886">
    <property type="entry name" value="ThiF/MoeB/HesA"/>
</dbReference>
<accession>A0A3T0JX76</accession>
<sequence>MPMQFDFKDERYNRQENMPEWGKTGQQRVSQGSVAVIGAGGVKSTLLMALVAGGIGKVGIVEFDTVELSNLNRQLLYRTPDIGSAKGVAALKTLVDLNPDIDIRLFEEKITRQNVDRLLDPYEVIVEGGDSPDGRNTINEYCLRTNKPMIHASAQFSYGYVFTMIPELKSACFACLFPTDHSRKEHTGPVPVNVLSTSIAGTLGAAEVFKWFLGHKANMYFNRRLTFSSLLLSGKFQVDDIPRNPLCKCCSTYHEKEYLHAI</sequence>
<gene>
    <name evidence="2" type="ORF">CT157_19005</name>
</gene>
<name>A0A3T0JX76_PSESX</name>
<reference evidence="2 3" key="1">
    <citation type="submission" date="2017-11" db="EMBL/GenBank/DDBJ databases">
        <title>Effect of PGPRs.</title>
        <authorList>
            <person name="Oliva R."/>
            <person name="Nong J."/>
            <person name="Roman V."/>
        </authorList>
    </citation>
    <scope>NUCLEOTIDE SEQUENCE [LARGE SCALE GENOMIC DNA]</scope>
    <source>
        <strain evidence="2">Inb918</strain>
    </source>
</reference>
<evidence type="ECO:0000259" key="1">
    <source>
        <dbReference type="Pfam" id="PF00899"/>
    </source>
</evidence>
<dbReference type="GO" id="GO:0008641">
    <property type="term" value="F:ubiquitin-like modifier activating enzyme activity"/>
    <property type="evidence" value="ECO:0007669"/>
    <property type="project" value="InterPro"/>
</dbReference>
<dbReference type="InterPro" id="IPR000594">
    <property type="entry name" value="ThiF_NAD_FAD-bd"/>
</dbReference>
<dbReference type="Gene3D" id="3.40.50.720">
    <property type="entry name" value="NAD(P)-binding Rossmann-like Domain"/>
    <property type="match status" value="1"/>
</dbReference>
<dbReference type="EMBL" id="CP024646">
    <property type="protein sequence ID" value="AZV28009.1"/>
    <property type="molecule type" value="Genomic_DNA"/>
</dbReference>
<feature type="domain" description="THIF-type NAD/FAD binding fold" evidence="1">
    <location>
        <begin position="12"/>
        <end position="248"/>
    </location>
</feature>
<dbReference type="Proteomes" id="UP000282760">
    <property type="component" value="Chromosome"/>
</dbReference>
<evidence type="ECO:0000313" key="2">
    <source>
        <dbReference type="EMBL" id="AZV28009.1"/>
    </source>
</evidence>
<dbReference type="SUPFAM" id="SSF69572">
    <property type="entry name" value="Activating enzymes of the ubiquitin-like proteins"/>
    <property type="match status" value="1"/>
</dbReference>
<evidence type="ECO:0000313" key="3">
    <source>
        <dbReference type="Proteomes" id="UP000282760"/>
    </source>
</evidence>
<organism evidence="2 3">
    <name type="scientific">Pseudomonas syringae</name>
    <dbReference type="NCBI Taxonomy" id="317"/>
    <lineage>
        <taxon>Bacteria</taxon>
        <taxon>Pseudomonadati</taxon>
        <taxon>Pseudomonadota</taxon>
        <taxon>Gammaproteobacteria</taxon>
        <taxon>Pseudomonadales</taxon>
        <taxon>Pseudomonadaceae</taxon>
        <taxon>Pseudomonas</taxon>
    </lineage>
</organism>
<dbReference type="InterPro" id="IPR035985">
    <property type="entry name" value="Ubiquitin-activating_enz"/>
</dbReference>
<dbReference type="PANTHER" id="PTHR10953:SF102">
    <property type="entry name" value="ADENYLYLTRANSFERASE AND SULFURTRANSFERASE MOCS3"/>
    <property type="match status" value="1"/>
</dbReference>
<dbReference type="PANTHER" id="PTHR10953">
    <property type="entry name" value="UBIQUITIN-ACTIVATING ENZYME E1"/>
    <property type="match status" value="1"/>
</dbReference>
<dbReference type="Pfam" id="PF00899">
    <property type="entry name" value="ThiF"/>
    <property type="match status" value="1"/>
</dbReference>
<dbReference type="GO" id="GO:0004792">
    <property type="term" value="F:thiosulfate-cyanide sulfurtransferase activity"/>
    <property type="evidence" value="ECO:0007669"/>
    <property type="project" value="TreeGrafter"/>
</dbReference>
<dbReference type="CDD" id="cd00757">
    <property type="entry name" value="ThiF_MoeB_HesA_family"/>
    <property type="match status" value="1"/>
</dbReference>
<dbReference type="AlphaFoldDB" id="A0A3T0JX76"/>